<dbReference type="MGI" id="MGI:1921775">
    <property type="gene designation" value="Fam234b"/>
</dbReference>
<dbReference type="Proteomes" id="UP000000589">
    <property type="component" value="Chromosome 6"/>
</dbReference>
<dbReference type="HOGENOM" id="CLU_2873592_0_0_1"/>
<reference evidence="1 3" key="2">
    <citation type="journal article" date="2011" name="PLoS Biol.">
        <title>Modernizing reference genome assemblies.</title>
        <authorList>
            <person name="Church D.M."/>
            <person name="Schneider V.A."/>
            <person name="Graves T."/>
            <person name="Auger K."/>
            <person name="Cunningham F."/>
            <person name="Bouk N."/>
            <person name="Chen H.C."/>
            <person name="Agarwala R."/>
            <person name="McLaren W.M."/>
            <person name="Ritchie G.R."/>
            <person name="Albracht D."/>
            <person name="Kremitzki M."/>
            <person name="Rock S."/>
            <person name="Kotkiewicz H."/>
            <person name="Kremitzki C."/>
            <person name="Wollam A."/>
            <person name="Trani L."/>
            <person name="Fulton L."/>
            <person name="Fulton R."/>
            <person name="Matthews L."/>
            <person name="Whitehead S."/>
            <person name="Chow W."/>
            <person name="Torrance J."/>
            <person name="Dunn M."/>
            <person name="Harden G."/>
            <person name="Threadgold G."/>
            <person name="Wood J."/>
            <person name="Collins J."/>
            <person name="Heath P."/>
            <person name="Griffiths G."/>
            <person name="Pelan S."/>
            <person name="Grafham D."/>
            <person name="Eichler E.E."/>
            <person name="Weinstock G."/>
            <person name="Mardis E.R."/>
            <person name="Wilson R.K."/>
            <person name="Howe K."/>
            <person name="Flicek P."/>
            <person name="Hubbard T."/>
        </authorList>
    </citation>
    <scope>NUCLEOTIDE SEQUENCE [LARGE SCALE GENOMIC DNA]</scope>
    <source>
        <strain evidence="1 3">C57BL/6J</strain>
    </source>
</reference>
<reference evidence="1" key="4">
    <citation type="submission" date="2025-09" db="UniProtKB">
        <authorList>
            <consortium name="Ensembl"/>
        </authorList>
    </citation>
    <scope>IDENTIFICATION</scope>
    <source>
        <strain evidence="1">C57BL/6J</strain>
    </source>
</reference>
<dbReference type="GeneTree" id="ENSGT00530000063694"/>
<evidence type="ECO:0000313" key="1">
    <source>
        <dbReference type="Ensembl" id="ENSMUSP00000125359.2"/>
    </source>
</evidence>
<gene>
    <name evidence="1 2" type="primary">Fam234b</name>
    <name evidence="2" type="synonym">8430419L09Rik</name>
</gene>
<feature type="non-terminal residue" evidence="1">
    <location>
        <position position="74"/>
    </location>
</feature>
<dbReference type="Antibodypedia" id="2254">
    <property type="antibodies" value="40 antibodies from 10 providers"/>
</dbReference>
<dbReference type="Bgee" id="ENSMUSG00000030207">
    <property type="expression patterns" value="Expressed in subiculum and 240 other cell types or tissues"/>
</dbReference>
<reference evidence="1" key="3">
    <citation type="submission" date="2025-08" db="UniProtKB">
        <authorList>
            <consortium name="Ensembl"/>
        </authorList>
    </citation>
    <scope>IDENTIFICATION</scope>
    <source>
        <strain evidence="1">C57BL/6J</strain>
    </source>
</reference>
<sequence>MRAKMISCLTCSRRMEGSKTGRVPWETCQSPTQMPMWLGRQSHIFQKSPQRVSPRNPLGAWSRRPPLPWCPMCA</sequence>
<dbReference type="AGR" id="MGI:1921775"/>
<organism evidence="1 3">
    <name type="scientific">Mus musculus</name>
    <name type="common">Mouse</name>
    <dbReference type="NCBI Taxonomy" id="10090"/>
    <lineage>
        <taxon>Eukaryota</taxon>
        <taxon>Metazoa</taxon>
        <taxon>Chordata</taxon>
        <taxon>Craniata</taxon>
        <taxon>Vertebrata</taxon>
        <taxon>Euteleostomi</taxon>
        <taxon>Mammalia</taxon>
        <taxon>Eutheria</taxon>
        <taxon>Euarchontoglires</taxon>
        <taxon>Glires</taxon>
        <taxon>Rodentia</taxon>
        <taxon>Myomorpha</taxon>
        <taxon>Muroidea</taxon>
        <taxon>Muridae</taxon>
        <taxon>Murinae</taxon>
        <taxon>Mus</taxon>
        <taxon>Mus</taxon>
    </lineage>
</organism>
<proteinExistence type="predicted"/>
<evidence type="ECO:0000313" key="3">
    <source>
        <dbReference type="Proteomes" id="UP000000589"/>
    </source>
</evidence>
<dbReference type="VEuPathDB" id="HostDB:ENSMUSG00000030207"/>
<evidence type="ECO:0000313" key="2">
    <source>
        <dbReference type="MGI" id="MGI:1921775"/>
    </source>
</evidence>
<keyword evidence="3" id="KW-1185">Reference proteome</keyword>
<dbReference type="Ensembl" id="ENSMUST00000151071.2">
    <property type="protein sequence ID" value="ENSMUSP00000125359.2"/>
    <property type="gene ID" value="ENSMUSG00000030207.16"/>
</dbReference>
<reference evidence="1 3" key="1">
    <citation type="journal article" date="2009" name="PLoS Biol.">
        <title>Lineage-specific biology revealed by a finished genome assembly of the mouse.</title>
        <authorList>
            <consortium name="Mouse Genome Sequencing Consortium"/>
            <person name="Church D.M."/>
            <person name="Goodstadt L."/>
            <person name="Hillier L.W."/>
            <person name="Zody M.C."/>
            <person name="Goldstein S."/>
            <person name="She X."/>
            <person name="Bult C.J."/>
            <person name="Agarwala R."/>
            <person name="Cherry J.L."/>
            <person name="DiCuccio M."/>
            <person name="Hlavina W."/>
            <person name="Kapustin Y."/>
            <person name="Meric P."/>
            <person name="Maglott D."/>
            <person name="Birtle Z."/>
            <person name="Marques A.C."/>
            <person name="Graves T."/>
            <person name="Zhou S."/>
            <person name="Teague B."/>
            <person name="Potamousis K."/>
            <person name="Churas C."/>
            <person name="Place M."/>
            <person name="Herschleb J."/>
            <person name="Runnheim R."/>
            <person name="Forrest D."/>
            <person name="Amos-Landgraf J."/>
            <person name="Schwartz D.C."/>
            <person name="Cheng Z."/>
            <person name="Lindblad-Toh K."/>
            <person name="Eichler E.E."/>
            <person name="Ponting C.P."/>
        </authorList>
    </citation>
    <scope>NUCLEOTIDE SEQUENCE [LARGE SCALE GENOMIC DNA]</scope>
    <source>
        <strain evidence="1 3">C57BL/6J</strain>
    </source>
</reference>
<name>E0CXF7_MOUSE</name>
<dbReference type="AlphaFoldDB" id="E0CXF7"/>
<dbReference type="ExpressionAtlas" id="E0CXF7">
    <property type="expression patterns" value="baseline and differential"/>
</dbReference>
<accession>E0CXF7</accession>
<protein>
    <submittedName>
        <fullName evidence="1">Family with sequence similarity 234, member B</fullName>
    </submittedName>
</protein>